<keyword evidence="1" id="KW-0472">Membrane</keyword>
<feature type="transmembrane region" description="Helical" evidence="1">
    <location>
        <begin position="47"/>
        <end position="65"/>
    </location>
</feature>
<sequence>MNDYNYDEQARRRALFRLLQLFFLLLMGVCFLLAALAQSLFASALPGWWALGGMVICFIAFWWFGHEADRRS</sequence>
<accession>A0A1J5SYS2</accession>
<organism evidence="2">
    <name type="scientific">mine drainage metagenome</name>
    <dbReference type="NCBI Taxonomy" id="410659"/>
    <lineage>
        <taxon>unclassified sequences</taxon>
        <taxon>metagenomes</taxon>
        <taxon>ecological metagenomes</taxon>
    </lineage>
</organism>
<evidence type="ECO:0000256" key="1">
    <source>
        <dbReference type="SAM" id="Phobius"/>
    </source>
</evidence>
<evidence type="ECO:0000313" key="2">
    <source>
        <dbReference type="EMBL" id="OIR09141.1"/>
    </source>
</evidence>
<dbReference type="AlphaFoldDB" id="A0A1J5SYS2"/>
<gene>
    <name evidence="2" type="ORF">GALL_87480</name>
</gene>
<protein>
    <submittedName>
        <fullName evidence="2">Uncharacterized protein</fullName>
    </submittedName>
</protein>
<dbReference type="EMBL" id="MLJW01000028">
    <property type="protein sequence ID" value="OIR09141.1"/>
    <property type="molecule type" value="Genomic_DNA"/>
</dbReference>
<keyword evidence="1" id="KW-0812">Transmembrane</keyword>
<name>A0A1J5SYS2_9ZZZZ</name>
<proteinExistence type="predicted"/>
<comment type="caution">
    <text evidence="2">The sequence shown here is derived from an EMBL/GenBank/DDBJ whole genome shotgun (WGS) entry which is preliminary data.</text>
</comment>
<reference evidence="2" key="1">
    <citation type="submission" date="2016-10" db="EMBL/GenBank/DDBJ databases">
        <title>Sequence of Gallionella enrichment culture.</title>
        <authorList>
            <person name="Poehlein A."/>
            <person name="Muehling M."/>
            <person name="Daniel R."/>
        </authorList>
    </citation>
    <scope>NUCLEOTIDE SEQUENCE</scope>
</reference>
<feature type="transmembrane region" description="Helical" evidence="1">
    <location>
        <begin position="21"/>
        <end position="41"/>
    </location>
</feature>
<keyword evidence="1" id="KW-1133">Transmembrane helix</keyword>